<evidence type="ECO:0000256" key="5">
    <source>
        <dbReference type="ARBA" id="ARBA00022977"/>
    </source>
</evidence>
<keyword evidence="5 9" id="KW-0784">Thiamine biosynthesis</keyword>
<feature type="binding site" evidence="9">
    <location>
        <position position="72"/>
    </location>
    <ligand>
        <name>4-amino-2-methyl-5-(diphosphooxymethyl)pyrimidine</name>
        <dbReference type="ChEBI" id="CHEBI:57841"/>
    </ligand>
</feature>
<dbReference type="EC" id="2.5.1.3" evidence="9"/>
<name>A0A419V4A1_9BACL</name>
<keyword evidence="2 9" id="KW-0808">Transferase</keyword>
<dbReference type="Gene3D" id="3.20.20.70">
    <property type="entry name" value="Aldolase class I"/>
    <property type="match status" value="1"/>
</dbReference>
<evidence type="ECO:0000256" key="4">
    <source>
        <dbReference type="ARBA" id="ARBA00022842"/>
    </source>
</evidence>
<evidence type="ECO:0000259" key="12">
    <source>
        <dbReference type="Pfam" id="PF02581"/>
    </source>
</evidence>
<dbReference type="GO" id="GO:0004789">
    <property type="term" value="F:thiamine-phosphate diphosphorylase activity"/>
    <property type="evidence" value="ECO:0007669"/>
    <property type="project" value="UniProtKB-UniRule"/>
</dbReference>
<dbReference type="SUPFAM" id="SSF51391">
    <property type="entry name" value="Thiamin phosphate synthase"/>
    <property type="match status" value="1"/>
</dbReference>
<comment type="function">
    <text evidence="9">Condenses 4-methyl-5-(beta-hydroxyethyl)thiazole monophosphate (THZ-P) and 2-methyl-4-amino-5-hydroxymethyl pyrimidine pyrophosphate (HMP-PP) to form thiamine monophosphate (TMP).</text>
</comment>
<organism evidence="13 14">
    <name type="scientific">Sinobaca qinghaiensis</name>
    <dbReference type="NCBI Taxonomy" id="342944"/>
    <lineage>
        <taxon>Bacteria</taxon>
        <taxon>Bacillati</taxon>
        <taxon>Bacillota</taxon>
        <taxon>Bacilli</taxon>
        <taxon>Bacillales</taxon>
        <taxon>Sporolactobacillaceae</taxon>
        <taxon>Sinobaca</taxon>
    </lineage>
</organism>
<feature type="binding site" evidence="9">
    <location>
        <position position="92"/>
    </location>
    <ligand>
        <name>Mg(2+)</name>
        <dbReference type="ChEBI" id="CHEBI:18420"/>
    </ligand>
</feature>
<comment type="catalytic activity">
    <reaction evidence="8 9 10">
        <text>2-[(2R,5Z)-2-carboxy-4-methylthiazol-5(2H)-ylidene]ethyl phosphate + 4-amino-2-methyl-5-(diphosphooxymethyl)pyrimidine + 2 H(+) = thiamine phosphate + CO2 + diphosphate</text>
        <dbReference type="Rhea" id="RHEA:47844"/>
        <dbReference type="ChEBI" id="CHEBI:15378"/>
        <dbReference type="ChEBI" id="CHEBI:16526"/>
        <dbReference type="ChEBI" id="CHEBI:33019"/>
        <dbReference type="ChEBI" id="CHEBI:37575"/>
        <dbReference type="ChEBI" id="CHEBI:57841"/>
        <dbReference type="ChEBI" id="CHEBI:62899"/>
        <dbReference type="EC" id="2.5.1.3"/>
    </reaction>
</comment>
<dbReference type="NCBIfam" id="TIGR00693">
    <property type="entry name" value="thiE"/>
    <property type="match status" value="1"/>
</dbReference>
<dbReference type="InterPro" id="IPR022998">
    <property type="entry name" value="ThiamineP_synth_TenI"/>
</dbReference>
<evidence type="ECO:0000256" key="3">
    <source>
        <dbReference type="ARBA" id="ARBA00022723"/>
    </source>
</evidence>
<keyword evidence="4 9" id="KW-0460">Magnesium</keyword>
<comment type="pathway">
    <text evidence="1 9 11">Cofactor biosynthesis; thiamine diphosphate biosynthesis; thiamine phosphate from 4-amino-2-methyl-5-diphosphomethylpyrimidine and 4-methyl-5-(2-phosphoethyl)-thiazole: step 1/1.</text>
</comment>
<comment type="caution">
    <text evidence="13">The sequence shown here is derived from an EMBL/GenBank/DDBJ whole genome shotgun (WGS) entry which is preliminary data.</text>
</comment>
<dbReference type="AlphaFoldDB" id="A0A419V4A1"/>
<evidence type="ECO:0000256" key="2">
    <source>
        <dbReference type="ARBA" id="ARBA00022679"/>
    </source>
</evidence>
<feature type="binding site" evidence="9">
    <location>
        <position position="73"/>
    </location>
    <ligand>
        <name>Mg(2+)</name>
        <dbReference type="ChEBI" id="CHEBI:18420"/>
    </ligand>
</feature>
<keyword evidence="14" id="KW-1185">Reference proteome</keyword>
<comment type="catalytic activity">
    <reaction evidence="6 9 10">
        <text>4-methyl-5-(2-phosphooxyethyl)-thiazole + 4-amino-2-methyl-5-(diphosphooxymethyl)pyrimidine + H(+) = thiamine phosphate + diphosphate</text>
        <dbReference type="Rhea" id="RHEA:22328"/>
        <dbReference type="ChEBI" id="CHEBI:15378"/>
        <dbReference type="ChEBI" id="CHEBI:33019"/>
        <dbReference type="ChEBI" id="CHEBI:37575"/>
        <dbReference type="ChEBI" id="CHEBI:57841"/>
        <dbReference type="ChEBI" id="CHEBI:58296"/>
        <dbReference type="EC" id="2.5.1.3"/>
    </reaction>
</comment>
<evidence type="ECO:0000313" key="14">
    <source>
        <dbReference type="Proteomes" id="UP000285120"/>
    </source>
</evidence>
<evidence type="ECO:0000313" key="13">
    <source>
        <dbReference type="EMBL" id="RKD73272.1"/>
    </source>
</evidence>
<sequence>MNKETLLLYFIMGSQDTDKDPAEVLKQAVAGGITCFQFREKGPASKTVEQKEELARELLAVCRSHSIPFIVNDDVDLAVQIGADGVHIGQGDEPASSVKKKLPAHMIVGVSAKTLKEAEKAVQDEADYIGTGPMYATTSKDDADEPIGPEGIQDLRKFGITLPIVGIGGITEKNVKSIMRAGADGVSLISAISRAIDPKEAAQRLRQLAQK</sequence>
<dbReference type="InterPro" id="IPR034291">
    <property type="entry name" value="TMP_synthase"/>
</dbReference>
<comment type="catalytic activity">
    <reaction evidence="7 9 10">
        <text>2-(2-carboxy-4-methylthiazol-5-yl)ethyl phosphate + 4-amino-2-methyl-5-(diphosphooxymethyl)pyrimidine + 2 H(+) = thiamine phosphate + CO2 + diphosphate</text>
        <dbReference type="Rhea" id="RHEA:47848"/>
        <dbReference type="ChEBI" id="CHEBI:15378"/>
        <dbReference type="ChEBI" id="CHEBI:16526"/>
        <dbReference type="ChEBI" id="CHEBI:33019"/>
        <dbReference type="ChEBI" id="CHEBI:37575"/>
        <dbReference type="ChEBI" id="CHEBI:57841"/>
        <dbReference type="ChEBI" id="CHEBI:62890"/>
        <dbReference type="EC" id="2.5.1.3"/>
    </reaction>
</comment>
<feature type="binding site" evidence="9">
    <location>
        <position position="169"/>
    </location>
    <ligand>
        <name>2-[(2R,5Z)-2-carboxy-4-methylthiazol-5(2H)-ylidene]ethyl phosphate</name>
        <dbReference type="ChEBI" id="CHEBI:62899"/>
    </ligand>
</feature>
<dbReference type="RefSeq" id="WP_120192750.1">
    <property type="nucleotide sequence ID" value="NZ_RAPK01000008.1"/>
</dbReference>
<evidence type="ECO:0000256" key="6">
    <source>
        <dbReference type="ARBA" id="ARBA00047334"/>
    </source>
</evidence>
<dbReference type="GO" id="GO:0005737">
    <property type="term" value="C:cytoplasm"/>
    <property type="evidence" value="ECO:0007669"/>
    <property type="project" value="TreeGrafter"/>
</dbReference>
<dbReference type="PANTHER" id="PTHR20857:SF15">
    <property type="entry name" value="THIAMINE-PHOSPHATE SYNTHASE"/>
    <property type="match status" value="1"/>
</dbReference>
<reference evidence="13 14" key="1">
    <citation type="submission" date="2018-09" db="EMBL/GenBank/DDBJ databases">
        <title>Genomic Encyclopedia of Archaeal and Bacterial Type Strains, Phase II (KMG-II): from individual species to whole genera.</title>
        <authorList>
            <person name="Goeker M."/>
        </authorList>
    </citation>
    <scope>NUCLEOTIDE SEQUENCE [LARGE SCALE GENOMIC DNA]</scope>
    <source>
        <strain evidence="13 14">DSM 17008</strain>
    </source>
</reference>
<dbReference type="InterPro" id="IPR013785">
    <property type="entry name" value="Aldolase_TIM"/>
</dbReference>
<evidence type="ECO:0000256" key="1">
    <source>
        <dbReference type="ARBA" id="ARBA00005165"/>
    </source>
</evidence>
<gene>
    <name evidence="9" type="primary">thiE</name>
    <name evidence="13" type="ORF">ATL39_1563</name>
</gene>
<feature type="binding site" evidence="9">
    <location>
        <position position="140"/>
    </location>
    <ligand>
        <name>4-amino-2-methyl-5-(diphosphooxymethyl)pyrimidine</name>
        <dbReference type="ChEBI" id="CHEBI:57841"/>
    </ligand>
</feature>
<protein>
    <recommendedName>
        <fullName evidence="9">Thiamine-phosphate synthase</fullName>
        <shortName evidence="9">TP synthase</shortName>
        <shortName evidence="9">TPS</shortName>
        <ecNumber evidence="9">2.5.1.3</ecNumber>
    </recommendedName>
    <alternativeName>
        <fullName evidence="9">Thiamine-phosphate pyrophosphorylase</fullName>
        <shortName evidence="9">TMP pyrophosphorylase</shortName>
        <shortName evidence="9">TMP-PPase</shortName>
    </alternativeName>
</protein>
<dbReference type="GO" id="GO:0009229">
    <property type="term" value="P:thiamine diphosphate biosynthetic process"/>
    <property type="evidence" value="ECO:0007669"/>
    <property type="project" value="UniProtKB-UniRule"/>
</dbReference>
<evidence type="ECO:0000256" key="9">
    <source>
        <dbReference type="HAMAP-Rule" id="MF_00097"/>
    </source>
</evidence>
<dbReference type="PANTHER" id="PTHR20857">
    <property type="entry name" value="THIAMINE-PHOSPHATE PYROPHOSPHORYLASE"/>
    <property type="match status" value="1"/>
</dbReference>
<dbReference type="InterPro" id="IPR036206">
    <property type="entry name" value="ThiamineP_synth_sf"/>
</dbReference>
<feature type="binding site" evidence="9">
    <location>
        <position position="111"/>
    </location>
    <ligand>
        <name>4-amino-2-methyl-5-(diphosphooxymethyl)pyrimidine</name>
        <dbReference type="ChEBI" id="CHEBI:57841"/>
    </ligand>
</feature>
<dbReference type="Pfam" id="PF02581">
    <property type="entry name" value="TMP-TENI"/>
    <property type="match status" value="1"/>
</dbReference>
<dbReference type="Proteomes" id="UP000285120">
    <property type="component" value="Unassembled WGS sequence"/>
</dbReference>
<accession>A0A419V4A1</accession>
<dbReference type="UniPathway" id="UPA00060">
    <property type="reaction ID" value="UER00141"/>
</dbReference>
<evidence type="ECO:0000256" key="8">
    <source>
        <dbReference type="ARBA" id="ARBA00047883"/>
    </source>
</evidence>
<evidence type="ECO:0000256" key="11">
    <source>
        <dbReference type="RuleBase" id="RU004253"/>
    </source>
</evidence>
<dbReference type="GO" id="GO:0000287">
    <property type="term" value="F:magnesium ion binding"/>
    <property type="evidence" value="ECO:0007669"/>
    <property type="project" value="UniProtKB-UniRule"/>
</dbReference>
<dbReference type="EMBL" id="RAPK01000008">
    <property type="protein sequence ID" value="RKD73272.1"/>
    <property type="molecule type" value="Genomic_DNA"/>
</dbReference>
<keyword evidence="3 9" id="KW-0479">Metal-binding</keyword>
<proteinExistence type="inferred from homology"/>
<comment type="similarity">
    <text evidence="9 10">Belongs to the thiamine-phosphate synthase family.</text>
</comment>
<dbReference type="HAMAP" id="MF_00097">
    <property type="entry name" value="TMP_synthase"/>
    <property type="match status" value="1"/>
</dbReference>
<feature type="binding site" evidence="9">
    <location>
        <begin position="37"/>
        <end position="41"/>
    </location>
    <ligand>
        <name>4-amino-2-methyl-5-(diphosphooxymethyl)pyrimidine</name>
        <dbReference type="ChEBI" id="CHEBI:57841"/>
    </ligand>
</feature>
<evidence type="ECO:0000256" key="10">
    <source>
        <dbReference type="RuleBase" id="RU003826"/>
    </source>
</evidence>
<dbReference type="FunFam" id="3.20.20.70:FF:000096">
    <property type="entry name" value="Thiamine-phosphate synthase"/>
    <property type="match status" value="1"/>
</dbReference>
<evidence type="ECO:0000256" key="7">
    <source>
        <dbReference type="ARBA" id="ARBA00047851"/>
    </source>
</evidence>
<feature type="binding site" evidence="9">
    <location>
        <begin position="189"/>
        <end position="190"/>
    </location>
    <ligand>
        <name>2-[(2R,5Z)-2-carboxy-4-methylthiazol-5(2H)-ylidene]ethyl phosphate</name>
        <dbReference type="ChEBI" id="CHEBI:62899"/>
    </ligand>
</feature>
<feature type="binding site" evidence="9">
    <location>
        <begin position="137"/>
        <end position="139"/>
    </location>
    <ligand>
        <name>2-[(2R,5Z)-2-carboxy-4-methylthiazol-5(2H)-ylidene]ethyl phosphate</name>
        <dbReference type="ChEBI" id="CHEBI:62899"/>
    </ligand>
</feature>
<dbReference type="GO" id="GO:0009228">
    <property type="term" value="P:thiamine biosynthetic process"/>
    <property type="evidence" value="ECO:0007669"/>
    <property type="project" value="UniProtKB-KW"/>
</dbReference>
<feature type="domain" description="Thiamine phosphate synthase/TenI" evidence="12">
    <location>
        <begin position="8"/>
        <end position="192"/>
    </location>
</feature>
<dbReference type="OrthoDB" id="9812206at2"/>
<comment type="cofactor">
    <cofactor evidence="9">
        <name>Mg(2+)</name>
        <dbReference type="ChEBI" id="CHEBI:18420"/>
    </cofactor>
    <text evidence="9">Binds 1 Mg(2+) ion per subunit.</text>
</comment>
<dbReference type="CDD" id="cd00564">
    <property type="entry name" value="TMP_TenI"/>
    <property type="match status" value="1"/>
</dbReference>